<dbReference type="EMBL" id="CP036432">
    <property type="protein sequence ID" value="QDV81928.1"/>
    <property type="molecule type" value="Genomic_DNA"/>
</dbReference>
<name>A0ABX5XIX1_9BACT</name>
<protein>
    <submittedName>
        <fullName evidence="1">Uncharacterized protein</fullName>
    </submittedName>
</protein>
<accession>A0ABX5XIX1</accession>
<gene>
    <name evidence="1" type="ORF">TBK1r_08510</name>
</gene>
<organism evidence="1 2">
    <name type="scientific">Stieleria magnilauensis</name>
    <dbReference type="NCBI Taxonomy" id="2527963"/>
    <lineage>
        <taxon>Bacteria</taxon>
        <taxon>Pseudomonadati</taxon>
        <taxon>Planctomycetota</taxon>
        <taxon>Planctomycetia</taxon>
        <taxon>Pirellulales</taxon>
        <taxon>Pirellulaceae</taxon>
        <taxon>Stieleria</taxon>
    </lineage>
</organism>
<evidence type="ECO:0000313" key="2">
    <source>
        <dbReference type="Proteomes" id="UP000318081"/>
    </source>
</evidence>
<dbReference type="Proteomes" id="UP000318081">
    <property type="component" value="Chromosome"/>
</dbReference>
<sequence>MPLVKPRRRVGVAGFYASPRLRSSGVPLDGPKIDPISRVAPTARGLSPQCTFRTLRGLSPCGNCVHLGGCPHAPRGLSPCGKCVHPGVCPRVGNGTDGTNRTYASYGSPGSYVAAGLWVLPGHLCTPGVCPRVGWGLSPCGNCVHRGVCPRVGNVHRGVCPHSGIVYTAGSVPGWGMGRMGRIGPMRRIGPLGPILVALGVCPWAGAWDRDRLGRVPGEAGTGISRASGMFPNSGDCIIMRVQTFRSFNFANPCLSIQILRPP</sequence>
<reference evidence="1 2" key="1">
    <citation type="submission" date="2019-02" db="EMBL/GenBank/DDBJ databases">
        <title>Deep-cultivation of Planctomycetes and their phenomic and genomic characterization uncovers novel biology.</title>
        <authorList>
            <person name="Wiegand S."/>
            <person name="Jogler M."/>
            <person name="Boedeker C."/>
            <person name="Pinto D."/>
            <person name="Vollmers J."/>
            <person name="Rivas-Marin E."/>
            <person name="Kohn T."/>
            <person name="Peeters S.H."/>
            <person name="Heuer A."/>
            <person name="Rast P."/>
            <person name="Oberbeckmann S."/>
            <person name="Bunk B."/>
            <person name="Jeske O."/>
            <person name="Meyerdierks A."/>
            <person name="Storesund J.E."/>
            <person name="Kallscheuer N."/>
            <person name="Luecker S."/>
            <person name="Lage O.M."/>
            <person name="Pohl T."/>
            <person name="Merkel B.J."/>
            <person name="Hornburger P."/>
            <person name="Mueller R.-W."/>
            <person name="Bruemmer F."/>
            <person name="Labrenz M."/>
            <person name="Spormann A.M."/>
            <person name="Op den Camp H."/>
            <person name="Overmann J."/>
            <person name="Amann R."/>
            <person name="Jetten M.S.M."/>
            <person name="Mascher T."/>
            <person name="Medema M.H."/>
            <person name="Devos D.P."/>
            <person name="Kaster A.-K."/>
            <person name="Ovreas L."/>
            <person name="Rohde M."/>
            <person name="Galperin M.Y."/>
            <person name="Jogler C."/>
        </authorList>
    </citation>
    <scope>NUCLEOTIDE SEQUENCE [LARGE SCALE GENOMIC DNA]</scope>
    <source>
        <strain evidence="1 2">TBK1r</strain>
    </source>
</reference>
<evidence type="ECO:0000313" key="1">
    <source>
        <dbReference type="EMBL" id="QDV81928.1"/>
    </source>
</evidence>
<keyword evidence="2" id="KW-1185">Reference proteome</keyword>
<proteinExistence type="predicted"/>